<evidence type="ECO:0000313" key="2">
    <source>
        <dbReference type="Proteomes" id="UP000034508"/>
    </source>
</evidence>
<organism evidence="1 2">
    <name type="scientific">Berkelbacteria bacterium GW2011_GWA1_36_9</name>
    <dbReference type="NCBI Taxonomy" id="1618331"/>
    <lineage>
        <taxon>Bacteria</taxon>
        <taxon>Candidatus Berkelbacteria</taxon>
    </lineage>
</organism>
<gene>
    <name evidence="1" type="ORF">US31_C0007G0022</name>
</gene>
<sequence length="207" mass="24240">MSKYLQLNNLAKWQTKEIFGKARGNQQIDCIKANFDTVTLDYLSEKIINHLADSIRVECMDIEQSFRNQFNDFSFFTAPAYKAFEGFLFQIADDLRLPSSGNTKFVGTYFDEEKVDQTIDNLLLELEQKANITTKLDKSEKEYVKDMIKEMKRFLHHYRHTPAHFQGEMIDTPEKATQNIHSIYRIINETTKTLLKASLLEINEELH</sequence>
<dbReference type="Gene3D" id="6.10.250.2650">
    <property type="match status" value="1"/>
</dbReference>
<evidence type="ECO:0000313" key="1">
    <source>
        <dbReference type="EMBL" id="KKQ18216.1"/>
    </source>
</evidence>
<accession>A0A0G0IQE2</accession>
<protein>
    <recommendedName>
        <fullName evidence="3">Bacterial toxin RNase RnlA/LsoA DBD domain-containing protein</fullName>
    </recommendedName>
</protein>
<evidence type="ECO:0008006" key="3">
    <source>
        <dbReference type="Google" id="ProtNLM"/>
    </source>
</evidence>
<dbReference type="Proteomes" id="UP000034508">
    <property type="component" value="Unassembled WGS sequence"/>
</dbReference>
<name>A0A0G0IQE2_9BACT</name>
<comment type="caution">
    <text evidence="1">The sequence shown here is derived from an EMBL/GenBank/DDBJ whole genome shotgun (WGS) entry which is preliminary data.</text>
</comment>
<dbReference type="EMBL" id="LBSM01000007">
    <property type="protein sequence ID" value="KKQ18216.1"/>
    <property type="molecule type" value="Genomic_DNA"/>
</dbReference>
<proteinExistence type="predicted"/>
<dbReference type="AlphaFoldDB" id="A0A0G0IQE2"/>
<reference evidence="1 2" key="1">
    <citation type="journal article" date="2015" name="Nature">
        <title>rRNA introns, odd ribosomes, and small enigmatic genomes across a large radiation of phyla.</title>
        <authorList>
            <person name="Brown C.T."/>
            <person name="Hug L.A."/>
            <person name="Thomas B.C."/>
            <person name="Sharon I."/>
            <person name="Castelle C.J."/>
            <person name="Singh A."/>
            <person name="Wilkins M.J."/>
            <person name="Williams K.H."/>
            <person name="Banfield J.F."/>
        </authorList>
    </citation>
    <scope>NUCLEOTIDE SEQUENCE [LARGE SCALE GENOMIC DNA]</scope>
</reference>